<reference evidence="3" key="1">
    <citation type="journal article" date="2011" name="Plant Physiol.">
        <title>Comprehensive sequence analysis of 24,783 barley full-length cDNAs derived from 12 clone libraries.</title>
        <authorList>
            <person name="Matsumoto T."/>
            <person name="Tanaka T."/>
            <person name="Sakai H."/>
            <person name="Amano N."/>
            <person name="Kanamori H."/>
            <person name="Kurita K."/>
            <person name="Kikuta A."/>
            <person name="Kamiya K."/>
            <person name="Yamamoto M."/>
            <person name="Ikawa H."/>
            <person name="Fujii N."/>
            <person name="Hori K."/>
            <person name="Itoh T."/>
            <person name="Sato K."/>
        </authorList>
    </citation>
    <scope>NUCLEOTIDE SEQUENCE</scope>
    <source>
        <tissue evidence="3">Shoot and root</tissue>
    </source>
</reference>
<organism evidence="3">
    <name type="scientific">Hordeum vulgare subsp. vulgare</name>
    <name type="common">Domesticated barley</name>
    <dbReference type="NCBI Taxonomy" id="112509"/>
    <lineage>
        <taxon>Eukaryota</taxon>
        <taxon>Viridiplantae</taxon>
        <taxon>Streptophyta</taxon>
        <taxon>Embryophyta</taxon>
        <taxon>Tracheophyta</taxon>
        <taxon>Spermatophyta</taxon>
        <taxon>Magnoliopsida</taxon>
        <taxon>Liliopsida</taxon>
        <taxon>Poales</taxon>
        <taxon>Poaceae</taxon>
        <taxon>BOP clade</taxon>
        <taxon>Pooideae</taxon>
        <taxon>Triticodae</taxon>
        <taxon>Triticeae</taxon>
        <taxon>Hordeinae</taxon>
        <taxon>Hordeum</taxon>
    </lineage>
</organism>
<dbReference type="InterPro" id="IPR029045">
    <property type="entry name" value="ClpP/crotonase-like_dom_sf"/>
</dbReference>
<evidence type="ECO:0000256" key="2">
    <source>
        <dbReference type="RuleBase" id="RU003707"/>
    </source>
</evidence>
<dbReference type="Pfam" id="PF00378">
    <property type="entry name" value="ECH_1"/>
    <property type="match status" value="1"/>
</dbReference>
<comment type="similarity">
    <text evidence="1 2">Belongs to the enoyl-CoA hydratase/isomerase family.</text>
</comment>
<dbReference type="SUPFAM" id="SSF52096">
    <property type="entry name" value="ClpP/crotonase"/>
    <property type="match status" value="1"/>
</dbReference>
<protein>
    <submittedName>
        <fullName evidence="3">Predicted protein</fullName>
    </submittedName>
</protein>
<sequence>MRQLRTVFKGLTHRSLFRKVEAKVEDKIGYIYLNSPSDFNALSIDMRNSISQAIRSHEASNDVKVILFLSKVPKAFCAGANIKEFVGKTAKDFDNNDIFKDIHDSIYQAKKPILSAVNGVALGGGCELALLTDVVFCSEDARFALP</sequence>
<dbReference type="Gene3D" id="3.90.226.10">
    <property type="entry name" value="2-enoyl-CoA Hydratase, Chain A, domain 1"/>
    <property type="match status" value="1"/>
</dbReference>
<dbReference type="AlphaFoldDB" id="F2E464"/>
<dbReference type="PANTHER" id="PTHR11941:SF54">
    <property type="entry name" value="ENOYL-COA HYDRATASE, MITOCHONDRIAL"/>
    <property type="match status" value="1"/>
</dbReference>
<dbReference type="GO" id="GO:0003824">
    <property type="term" value="F:catalytic activity"/>
    <property type="evidence" value="ECO:0007669"/>
    <property type="project" value="InterPro"/>
</dbReference>
<dbReference type="CDD" id="cd06558">
    <property type="entry name" value="crotonase-like"/>
    <property type="match status" value="1"/>
</dbReference>
<evidence type="ECO:0000256" key="1">
    <source>
        <dbReference type="ARBA" id="ARBA00005254"/>
    </source>
</evidence>
<proteinExistence type="evidence at transcript level"/>
<dbReference type="InterPro" id="IPR018376">
    <property type="entry name" value="Enoyl-CoA_hyd/isom_CS"/>
</dbReference>
<dbReference type="PROSITE" id="PS00166">
    <property type="entry name" value="ENOYL_COA_HYDRATASE"/>
    <property type="match status" value="1"/>
</dbReference>
<dbReference type="EMBL" id="AK370938">
    <property type="protein sequence ID" value="BAK02136.1"/>
    <property type="molecule type" value="mRNA"/>
</dbReference>
<name>F2E464_HORVV</name>
<dbReference type="PANTHER" id="PTHR11941">
    <property type="entry name" value="ENOYL-COA HYDRATASE-RELATED"/>
    <property type="match status" value="1"/>
</dbReference>
<dbReference type="InterPro" id="IPR001753">
    <property type="entry name" value="Enoyl-CoA_hydra/iso"/>
</dbReference>
<evidence type="ECO:0000313" key="3">
    <source>
        <dbReference type="EMBL" id="BAK02136.1"/>
    </source>
</evidence>
<accession>F2E464</accession>